<dbReference type="InterPro" id="IPR036691">
    <property type="entry name" value="Endo/exonu/phosph_ase_sf"/>
</dbReference>
<keyword evidence="2" id="KW-1185">Reference proteome</keyword>
<proteinExistence type="predicted"/>
<evidence type="ECO:0008006" key="3">
    <source>
        <dbReference type="Google" id="ProtNLM"/>
    </source>
</evidence>
<dbReference type="Proteomes" id="UP001642487">
    <property type="component" value="Chromosome 3"/>
</dbReference>
<gene>
    <name evidence="1" type="ORF">CITCOLO1_LOCUS9846</name>
</gene>
<protein>
    <recommendedName>
        <fullName evidence="3">Reverse transcriptase</fullName>
    </recommendedName>
</protein>
<dbReference type="EMBL" id="OZ021737">
    <property type="protein sequence ID" value="CAK9317895.1"/>
    <property type="molecule type" value="Genomic_DNA"/>
</dbReference>
<organism evidence="1 2">
    <name type="scientific">Citrullus colocynthis</name>
    <name type="common">colocynth</name>
    <dbReference type="NCBI Taxonomy" id="252529"/>
    <lineage>
        <taxon>Eukaryota</taxon>
        <taxon>Viridiplantae</taxon>
        <taxon>Streptophyta</taxon>
        <taxon>Embryophyta</taxon>
        <taxon>Tracheophyta</taxon>
        <taxon>Spermatophyta</taxon>
        <taxon>Magnoliopsida</taxon>
        <taxon>eudicotyledons</taxon>
        <taxon>Gunneridae</taxon>
        <taxon>Pentapetalae</taxon>
        <taxon>rosids</taxon>
        <taxon>fabids</taxon>
        <taxon>Cucurbitales</taxon>
        <taxon>Cucurbitaceae</taxon>
        <taxon>Benincaseae</taxon>
        <taxon>Citrullus</taxon>
    </lineage>
</organism>
<reference evidence="1 2" key="1">
    <citation type="submission" date="2024-03" db="EMBL/GenBank/DDBJ databases">
        <authorList>
            <person name="Gkanogiannis A."/>
            <person name="Becerra Lopez-Lavalle L."/>
        </authorList>
    </citation>
    <scope>NUCLEOTIDE SEQUENCE [LARGE SCALE GENOMIC DNA]</scope>
</reference>
<sequence length="332" mass="38899">MVALVSSVVAEGEVFPFFGKMISRSSLRKDLRKLLERLADVRNYPWLVGRDFNEITSIKKKEGILIWERFDRFLVNHDFIALFPPIGSTHLDYYRSDHWPIIAWEDEDCCEDDRIIGRQPKKSEDRSTKIEGSREIIEDVWRKRYYPNIKSFKQKLGQCISCLKRWDKDRLCGSLNGAITKKENEIRLLYQEGSWNWRRKATKVELAIKNMNPTKALGPDGIHAIFYQQYWDMVGNDVVDLCLKTMAKVLENRLKIVLKDIVHPAQFAFVPEDSLFFFKDSERDCQSLKIVLKDYEDASGQAINRSKSMFIISKNVSHRKRKAIKAWLGVRQ</sequence>
<evidence type="ECO:0000313" key="1">
    <source>
        <dbReference type="EMBL" id="CAK9317895.1"/>
    </source>
</evidence>
<accession>A0ABP0YBP0</accession>
<name>A0ABP0YBP0_9ROSI</name>
<evidence type="ECO:0000313" key="2">
    <source>
        <dbReference type="Proteomes" id="UP001642487"/>
    </source>
</evidence>
<dbReference type="SUPFAM" id="SSF56219">
    <property type="entry name" value="DNase I-like"/>
    <property type="match status" value="1"/>
</dbReference>